<evidence type="ECO:0000256" key="6">
    <source>
        <dbReference type="ARBA" id="ARBA00022777"/>
    </source>
</evidence>
<sequence>MSFFQKLFKNNQQNDQLFLPLQGQIKNLQELNDDAFSTGALGDGFAIELSENKELTVLSPISGEVELIFPTKHAFDITTKNGNKVLIHIGIDTVNLDGKGFQPCVKIGSKIKHGQELVKVNFAEIANAGYKTDVIVLVLPESGNYQLEKLTSNSSDFQEPIFEIIKQ</sequence>
<evidence type="ECO:0000256" key="1">
    <source>
        <dbReference type="ARBA" id="ARBA00004496"/>
    </source>
</evidence>
<proteinExistence type="predicted"/>
<dbReference type="Proteomes" id="UP000289862">
    <property type="component" value="Chromosome"/>
</dbReference>
<dbReference type="InterPro" id="IPR011055">
    <property type="entry name" value="Dup_hybrid_motif"/>
</dbReference>
<gene>
    <name evidence="8" type="primary">MCYN0738</name>
    <name evidence="8" type="ORF">NCTC10186_00302</name>
</gene>
<dbReference type="GO" id="GO:0016301">
    <property type="term" value="F:kinase activity"/>
    <property type="evidence" value="ECO:0007669"/>
    <property type="project" value="UniProtKB-KW"/>
</dbReference>
<evidence type="ECO:0000256" key="2">
    <source>
        <dbReference type="ARBA" id="ARBA00022448"/>
    </source>
</evidence>
<evidence type="ECO:0000256" key="4">
    <source>
        <dbReference type="ARBA" id="ARBA00022679"/>
    </source>
</evidence>
<feature type="domain" description="PTS EIIA type-1" evidence="7">
    <location>
        <begin position="33"/>
        <end position="140"/>
    </location>
</feature>
<dbReference type="Gene3D" id="2.70.70.10">
    <property type="entry name" value="Glucose Permease (Domain IIA)"/>
    <property type="match status" value="1"/>
</dbReference>
<dbReference type="InterPro" id="IPR050890">
    <property type="entry name" value="PTS_EIIA_component"/>
</dbReference>
<reference evidence="8 9" key="1">
    <citation type="submission" date="2019-01" db="EMBL/GenBank/DDBJ databases">
        <authorList>
            <consortium name="Pathogen Informatics"/>
        </authorList>
    </citation>
    <scope>NUCLEOTIDE SEQUENCE [LARGE SCALE GENOMIC DNA]</scope>
    <source>
        <strain evidence="8 9">NCTC10186</strain>
    </source>
</reference>
<dbReference type="InterPro" id="IPR001127">
    <property type="entry name" value="PTS_EIIA_1_perm"/>
</dbReference>
<keyword evidence="2" id="KW-0813">Transport</keyword>
<accession>A0A449AZ52</accession>
<dbReference type="PANTHER" id="PTHR45008">
    <property type="entry name" value="PTS SYSTEM GLUCOSE-SPECIFIC EIIA COMPONENT"/>
    <property type="match status" value="1"/>
</dbReference>
<dbReference type="PROSITE" id="PS51093">
    <property type="entry name" value="PTS_EIIA_TYPE_1"/>
    <property type="match status" value="1"/>
</dbReference>
<evidence type="ECO:0000313" key="9">
    <source>
        <dbReference type="Proteomes" id="UP000289862"/>
    </source>
</evidence>
<dbReference type="RefSeq" id="WP_119572198.1">
    <property type="nucleotide sequence ID" value="NZ_LR215031.1"/>
</dbReference>
<dbReference type="EMBL" id="LR215031">
    <property type="protein sequence ID" value="VEU72829.1"/>
    <property type="molecule type" value="Genomic_DNA"/>
</dbReference>
<protein>
    <submittedName>
        <fullName evidence="8">PTS system, glucose-specific IIABC component</fullName>
        <ecNumber evidence="8">2.7.1.-</ecNumber>
        <ecNumber evidence="8">2.7.1.69</ecNumber>
    </submittedName>
</protein>
<organism evidence="8 9">
    <name type="scientific">Mycoplasmopsis gallopavonis</name>
    <dbReference type="NCBI Taxonomy" id="76629"/>
    <lineage>
        <taxon>Bacteria</taxon>
        <taxon>Bacillati</taxon>
        <taxon>Mycoplasmatota</taxon>
        <taxon>Mycoplasmoidales</taxon>
        <taxon>Metamycoplasmataceae</taxon>
        <taxon>Mycoplasmopsis</taxon>
    </lineage>
</organism>
<evidence type="ECO:0000256" key="3">
    <source>
        <dbReference type="ARBA" id="ARBA00022597"/>
    </source>
</evidence>
<dbReference type="Pfam" id="PF00358">
    <property type="entry name" value="PTS_EIIA_1"/>
    <property type="match status" value="1"/>
</dbReference>
<dbReference type="EC" id="2.7.1.-" evidence="8"/>
<dbReference type="PROSITE" id="PS00371">
    <property type="entry name" value="PTS_EIIA_TYPE_1_HIS"/>
    <property type="match status" value="1"/>
</dbReference>
<dbReference type="GO" id="GO:0005737">
    <property type="term" value="C:cytoplasm"/>
    <property type="evidence" value="ECO:0007669"/>
    <property type="project" value="UniProtKB-SubCell"/>
</dbReference>
<name>A0A449AZ52_9BACT</name>
<evidence type="ECO:0000259" key="7">
    <source>
        <dbReference type="PROSITE" id="PS51093"/>
    </source>
</evidence>
<dbReference type="SUPFAM" id="SSF51261">
    <property type="entry name" value="Duplicated hybrid motif"/>
    <property type="match status" value="1"/>
</dbReference>
<evidence type="ECO:0000313" key="8">
    <source>
        <dbReference type="EMBL" id="VEU72829.1"/>
    </source>
</evidence>
<dbReference type="OrthoDB" id="92465at2"/>
<dbReference type="PANTHER" id="PTHR45008:SF1">
    <property type="entry name" value="PTS SYSTEM GLUCOSE-SPECIFIC EIIA COMPONENT"/>
    <property type="match status" value="1"/>
</dbReference>
<comment type="subcellular location">
    <subcellularLocation>
        <location evidence="1">Cytoplasm</location>
    </subcellularLocation>
</comment>
<dbReference type="AlphaFoldDB" id="A0A449AZ52"/>
<keyword evidence="3" id="KW-0762">Sugar transport</keyword>
<keyword evidence="5" id="KW-0598">Phosphotransferase system</keyword>
<dbReference type="GO" id="GO:0009401">
    <property type="term" value="P:phosphoenolpyruvate-dependent sugar phosphotransferase system"/>
    <property type="evidence" value="ECO:0007669"/>
    <property type="project" value="UniProtKB-KW"/>
</dbReference>
<keyword evidence="9" id="KW-1185">Reference proteome</keyword>
<dbReference type="EC" id="2.7.1.69" evidence="8"/>
<evidence type="ECO:0000256" key="5">
    <source>
        <dbReference type="ARBA" id="ARBA00022683"/>
    </source>
</evidence>
<dbReference type="NCBIfam" id="TIGR00830">
    <property type="entry name" value="PTBA"/>
    <property type="match status" value="1"/>
</dbReference>
<keyword evidence="4 8" id="KW-0808">Transferase</keyword>
<dbReference type="KEGG" id="mgal:NCTC10186_00302"/>
<keyword evidence="6" id="KW-0418">Kinase</keyword>